<dbReference type="GO" id="GO:0006629">
    <property type="term" value="P:lipid metabolic process"/>
    <property type="evidence" value="ECO:0007669"/>
    <property type="project" value="InterPro"/>
</dbReference>
<dbReference type="Pfam" id="PF26178">
    <property type="entry name" value="PI-PLC_cat"/>
    <property type="match status" value="1"/>
</dbReference>
<gene>
    <name evidence="1" type="ORF">HYC85_024289</name>
</gene>
<dbReference type="InterPro" id="IPR051057">
    <property type="entry name" value="PI-PLC_domain"/>
</dbReference>
<dbReference type="Gene3D" id="3.20.20.190">
    <property type="entry name" value="Phosphatidylinositol (PI) phosphodiesterase"/>
    <property type="match status" value="1"/>
</dbReference>
<name>A0A7J7G7N9_CAMSI</name>
<reference evidence="2" key="1">
    <citation type="journal article" date="2020" name="Nat. Commun.">
        <title>Genome assembly of wild tea tree DASZ reveals pedigree and selection history of tea varieties.</title>
        <authorList>
            <person name="Zhang W."/>
            <person name="Zhang Y."/>
            <person name="Qiu H."/>
            <person name="Guo Y."/>
            <person name="Wan H."/>
            <person name="Zhang X."/>
            <person name="Scossa F."/>
            <person name="Alseekh S."/>
            <person name="Zhang Q."/>
            <person name="Wang P."/>
            <person name="Xu L."/>
            <person name="Schmidt M.H."/>
            <person name="Jia X."/>
            <person name="Li D."/>
            <person name="Zhu A."/>
            <person name="Guo F."/>
            <person name="Chen W."/>
            <person name="Ni D."/>
            <person name="Usadel B."/>
            <person name="Fernie A.R."/>
            <person name="Wen W."/>
        </authorList>
    </citation>
    <scope>NUCLEOTIDE SEQUENCE [LARGE SCALE GENOMIC DNA]</scope>
    <source>
        <strain evidence="2">cv. G240</strain>
    </source>
</reference>
<keyword evidence="2" id="KW-1185">Reference proteome</keyword>
<protein>
    <submittedName>
        <fullName evidence="1">Uncharacterized protein</fullName>
    </submittedName>
</protein>
<dbReference type="AlphaFoldDB" id="A0A7J7G7N9"/>
<dbReference type="EMBL" id="JACBKZ010000012">
    <property type="protein sequence ID" value="KAF5936783.1"/>
    <property type="molecule type" value="Genomic_DNA"/>
</dbReference>
<organism evidence="1 2">
    <name type="scientific">Camellia sinensis</name>
    <name type="common">Tea plant</name>
    <name type="synonym">Thea sinensis</name>
    <dbReference type="NCBI Taxonomy" id="4442"/>
    <lineage>
        <taxon>Eukaryota</taxon>
        <taxon>Viridiplantae</taxon>
        <taxon>Streptophyta</taxon>
        <taxon>Embryophyta</taxon>
        <taxon>Tracheophyta</taxon>
        <taxon>Spermatophyta</taxon>
        <taxon>Magnoliopsida</taxon>
        <taxon>eudicotyledons</taxon>
        <taxon>Gunneridae</taxon>
        <taxon>Pentapetalae</taxon>
        <taxon>asterids</taxon>
        <taxon>Ericales</taxon>
        <taxon>Theaceae</taxon>
        <taxon>Camellia</taxon>
    </lineage>
</organism>
<dbReference type="Proteomes" id="UP000593564">
    <property type="component" value="Unassembled WGS sequence"/>
</dbReference>
<comment type="caution">
    <text evidence="1">The sequence shown here is derived from an EMBL/GenBank/DDBJ whole genome shotgun (WGS) entry which is preliminary data.</text>
</comment>
<dbReference type="PANTHER" id="PTHR13593:SF51">
    <property type="entry name" value="F21F23.12 PROTEIN"/>
    <property type="match status" value="1"/>
</dbReference>
<dbReference type="SUPFAM" id="SSF51695">
    <property type="entry name" value="PLC-like phosphodiesterases"/>
    <property type="match status" value="1"/>
</dbReference>
<dbReference type="PANTHER" id="PTHR13593">
    <property type="match status" value="1"/>
</dbReference>
<proteinExistence type="predicted"/>
<accession>A0A7J7G7N9</accession>
<dbReference type="InterPro" id="IPR017946">
    <property type="entry name" value="PLC-like_Pdiesterase_TIM-brl"/>
</dbReference>
<evidence type="ECO:0000313" key="2">
    <source>
        <dbReference type="Proteomes" id="UP000593564"/>
    </source>
</evidence>
<evidence type="ECO:0000313" key="1">
    <source>
        <dbReference type="EMBL" id="KAF5936783.1"/>
    </source>
</evidence>
<reference evidence="1 2" key="2">
    <citation type="submission" date="2020-07" db="EMBL/GenBank/DDBJ databases">
        <title>Genome assembly of wild tea tree DASZ reveals pedigree and selection history of tea varieties.</title>
        <authorList>
            <person name="Zhang W."/>
        </authorList>
    </citation>
    <scope>NUCLEOTIDE SEQUENCE [LARGE SCALE GENOMIC DNA]</scope>
    <source>
        <strain evidence="2">cv. G240</strain>
        <tissue evidence="1">Leaf</tissue>
    </source>
</reference>
<dbReference type="GO" id="GO:0008081">
    <property type="term" value="F:phosphoric diester hydrolase activity"/>
    <property type="evidence" value="ECO:0007669"/>
    <property type="project" value="InterPro"/>
</dbReference>
<sequence length="361" mass="41025">MLNTFDYEDTVWLCNNCVGNERRISFWEDHWALNSSLKVEFPRLYELSEDKEVNLKQMIDRKSSSAGWNFSFRRGLKACEEDEVERLRSYLSTHEPILSDRVDSLVWKASSSGLFTVNSTYSRLEGAWVSRSSIVESSSSIMINIGPALDLFKEVKEFLTSNPSEIITLILEDSVEAPKGLAKLFDAVGLTQYLFPLSKMPQHGRGWPSVEHMVVNNQRLVVFTSAKSKQESEGIAYQWNFMIEYKYGSEGLQIGSSTKHEGSLKLDNTSKSLVLVNYSPLSFTSCDEMNIEHLMNTLRTSYTAAGNRWANFIAIDYKKRSDGGGAFQAVDFVNGMLLCMCDDVNSCKMFLRKLFNETMTF</sequence>